<dbReference type="GO" id="GO:0005737">
    <property type="term" value="C:cytoplasm"/>
    <property type="evidence" value="ECO:0007669"/>
    <property type="project" value="TreeGrafter"/>
</dbReference>
<dbReference type="AlphaFoldDB" id="A0A3D9Q651"/>
<feature type="binding site" evidence="4">
    <location>
        <position position="228"/>
    </location>
    <ligand>
        <name>a divalent metal cation</name>
        <dbReference type="ChEBI" id="CHEBI:60240"/>
        <label>1</label>
    </ligand>
</feature>
<dbReference type="InterPro" id="IPR002678">
    <property type="entry name" value="DUF34/NIF3"/>
</dbReference>
<dbReference type="Proteomes" id="UP000256304">
    <property type="component" value="Unassembled WGS sequence"/>
</dbReference>
<dbReference type="Gene3D" id="3.40.1390.30">
    <property type="entry name" value="NIF3 (NGG1p interacting factor 3)-like"/>
    <property type="match status" value="2"/>
</dbReference>
<dbReference type="EMBL" id="QTTN01000064">
    <property type="protein sequence ID" value="REE56324.1"/>
    <property type="molecule type" value="Genomic_DNA"/>
</dbReference>
<dbReference type="InterPro" id="IPR036069">
    <property type="entry name" value="DUF34/NIF3_sf"/>
</dbReference>
<evidence type="ECO:0000256" key="4">
    <source>
        <dbReference type="PIRSR" id="PIRSR602678-1"/>
    </source>
</evidence>
<comment type="caution">
    <text evidence="5">The sequence shown here is derived from an EMBL/GenBank/DDBJ whole genome shotgun (WGS) entry which is preliminary data.</text>
</comment>
<dbReference type="PANTHER" id="PTHR13799:SF14">
    <property type="entry name" value="GTP CYCLOHYDROLASE 1 TYPE 2 HOMOLOG"/>
    <property type="match status" value="1"/>
</dbReference>
<dbReference type="PANTHER" id="PTHR13799">
    <property type="entry name" value="NGG1 INTERACTING FACTOR 3"/>
    <property type="match status" value="1"/>
</dbReference>
<comment type="similarity">
    <text evidence="1">Belongs to the GTP cyclohydrolase I type 2/NIF3 family.</text>
</comment>
<keyword evidence="6" id="KW-1185">Reference proteome</keyword>
<evidence type="ECO:0000313" key="6">
    <source>
        <dbReference type="Proteomes" id="UP000256304"/>
    </source>
</evidence>
<evidence type="ECO:0000256" key="2">
    <source>
        <dbReference type="ARBA" id="ARBA00022112"/>
    </source>
</evidence>
<dbReference type="GO" id="GO:0046872">
    <property type="term" value="F:metal ion binding"/>
    <property type="evidence" value="ECO:0007669"/>
    <property type="project" value="UniProtKB-KW"/>
</dbReference>
<organism evidence="5 6">
    <name type="scientific">Paenibacillus taihuensis</name>
    <dbReference type="NCBI Taxonomy" id="1156355"/>
    <lineage>
        <taxon>Bacteria</taxon>
        <taxon>Bacillati</taxon>
        <taxon>Bacillota</taxon>
        <taxon>Bacilli</taxon>
        <taxon>Bacillales</taxon>
        <taxon>Paenibacillaceae</taxon>
        <taxon>Paenibacillus</taxon>
    </lineage>
</organism>
<keyword evidence="3 4" id="KW-0479">Metal-binding</keyword>
<dbReference type="Pfam" id="PF01784">
    <property type="entry name" value="DUF34_NIF3"/>
    <property type="match status" value="1"/>
</dbReference>
<reference evidence="5 6" key="1">
    <citation type="submission" date="2018-08" db="EMBL/GenBank/DDBJ databases">
        <title>Genomic Encyclopedia of Type Strains, Phase III (KMG-III): the genomes of soil and plant-associated and newly described type strains.</title>
        <authorList>
            <person name="Whitman W."/>
        </authorList>
    </citation>
    <scope>NUCLEOTIDE SEQUENCE [LARGE SCALE GENOMIC DNA]</scope>
    <source>
        <strain evidence="5 6">CGMCC 1.10966</strain>
    </source>
</reference>
<dbReference type="OrthoDB" id="1116574at2"/>
<dbReference type="GO" id="GO:0016787">
    <property type="term" value="F:hydrolase activity"/>
    <property type="evidence" value="ECO:0007669"/>
    <property type="project" value="UniProtKB-KW"/>
</dbReference>
<evidence type="ECO:0000256" key="1">
    <source>
        <dbReference type="ARBA" id="ARBA00006964"/>
    </source>
</evidence>
<proteinExistence type="inferred from homology"/>
<evidence type="ECO:0000256" key="3">
    <source>
        <dbReference type="ARBA" id="ARBA00022723"/>
    </source>
</evidence>
<dbReference type="SUPFAM" id="SSF102705">
    <property type="entry name" value="NIF3 (NGG1p interacting factor 3)-like"/>
    <property type="match status" value="1"/>
</dbReference>
<dbReference type="RefSeq" id="WP_116192663.1">
    <property type="nucleotide sequence ID" value="NZ_QTTN01000064.1"/>
</dbReference>
<evidence type="ECO:0000313" key="5">
    <source>
        <dbReference type="EMBL" id="REE56324.1"/>
    </source>
</evidence>
<name>A0A3D9Q651_9BACL</name>
<keyword evidence="5" id="KW-0378">Hydrolase</keyword>
<feature type="binding site" evidence="4">
    <location>
        <position position="232"/>
    </location>
    <ligand>
        <name>a divalent metal cation</name>
        <dbReference type="ChEBI" id="CHEBI:60240"/>
        <label>1</label>
    </ligand>
</feature>
<accession>A0A3D9Q651</accession>
<protein>
    <recommendedName>
        <fullName evidence="2">GTP cyclohydrolase 1 type 2 homolog</fullName>
    </recommendedName>
</protein>
<feature type="binding site" evidence="4">
    <location>
        <position position="60"/>
    </location>
    <ligand>
        <name>a divalent metal cation</name>
        <dbReference type="ChEBI" id="CHEBI:60240"/>
        <label>1</label>
    </ligand>
</feature>
<gene>
    <name evidence="5" type="ORF">A8990_16415</name>
</gene>
<sequence length="264" mass="29212">MTAVVRVKDVIEELGGPVGADQLRFGEPEEIVTGIAVTFMATQQVLEEAHRKGLNLIISHEGPFYSYHHQPHAKLQESADPVYQAKLRVIAEKRLAVYCYHDGLHRQKVDGIMAGLLQELDWDAYVQEHEPAASVVELPTCTVGELAEELKRKLGIGMVRASGDLSVTCRRVGVLVGFRGGGDVAIPLFERYQLDALIYGEGQEWETPEYVRDSCYGGMARALLVLGHLESEQPGMKLLADRLSSRFPSVPVQYLAVDPLFTVL</sequence>